<dbReference type="InterPro" id="IPR008948">
    <property type="entry name" value="L-Aspartase-like"/>
</dbReference>
<sequence>MPAQQHQHHVGVGSRLLELMKPDGVAQSGRVVPHGKHLYGNAGDGAGAAGFREESDTMGVVRVPADKYWGAQTQRSLQNFKIGGEKMPVEMLRALAIVKHAAATVNERLGKLDSRRAEAIRVAAREVIEGKLDDNFPLVVWQTGSGTQTNMNVNEVISNRAIEMLGGVVGSKDPVHPNDHVNMSQSSNDTFPTAMSVATAYEVQEGLVPALRMLRDELDKKSREWESIVKIGRTHLMDAVPITLGQEFGGYAQQLRNSLLRAKAAMVHLTELAIGGTAVGTGLNSHPRYAELMAQEISVLTGLPFVSAPNKFESLAAHDAQAALSGMLKTMALSLLKISNDIRMLGSGPRAGLGELNLPENEPGSSIMPGKVNPTQCEAMMMVCAQVVGNDMGVTLGGAAGSHFELNVAKPLIAFNNLQSIKLLSQASVSFAENCVRGIAPNLERIDELMRSSLMLVTALNPHIGYDKAAKIAKKAHKERTTLKEAGVSLGILTAAQFDEWVRPELMTSPEGEGAGHAGLALASSSRL</sequence>
<keyword evidence="3" id="KW-0456">Lyase</keyword>
<evidence type="ECO:0000259" key="5">
    <source>
        <dbReference type="Pfam" id="PF00206"/>
    </source>
</evidence>
<dbReference type="Pfam" id="PF10415">
    <property type="entry name" value="FumaraseC_C"/>
    <property type="match status" value="1"/>
</dbReference>
<dbReference type="PROSITE" id="PS00163">
    <property type="entry name" value="FUMARATE_LYASES"/>
    <property type="match status" value="1"/>
</dbReference>
<evidence type="ECO:0000259" key="6">
    <source>
        <dbReference type="Pfam" id="PF10415"/>
    </source>
</evidence>
<dbReference type="GO" id="GO:0004333">
    <property type="term" value="F:fumarate hydratase activity"/>
    <property type="evidence" value="ECO:0007669"/>
    <property type="project" value="UniProtKB-EC"/>
</dbReference>
<dbReference type="InterPro" id="IPR024083">
    <property type="entry name" value="Fumarase/histidase_N"/>
</dbReference>
<feature type="domain" description="Fumarate lyase N-terminal" evidence="5">
    <location>
        <begin position="61"/>
        <end position="389"/>
    </location>
</feature>
<dbReference type="SUPFAM" id="SSF48557">
    <property type="entry name" value="L-aspartase-like"/>
    <property type="match status" value="1"/>
</dbReference>
<dbReference type="FunFam" id="1.20.200.10:FF:000001">
    <property type="entry name" value="Fumarate hydratase, mitochondrial"/>
    <property type="match status" value="1"/>
</dbReference>
<dbReference type="PRINTS" id="PR00149">
    <property type="entry name" value="FUMRATELYASE"/>
</dbReference>
<organism evidence="7">
    <name type="scientific">Micromonas pusilla</name>
    <name type="common">Picoplanktonic green alga</name>
    <name type="synonym">Chromulina pusilla</name>
    <dbReference type="NCBI Taxonomy" id="38833"/>
    <lineage>
        <taxon>Eukaryota</taxon>
        <taxon>Viridiplantae</taxon>
        <taxon>Chlorophyta</taxon>
        <taxon>Mamiellophyceae</taxon>
        <taxon>Mamiellales</taxon>
        <taxon>Mamiellaceae</taxon>
        <taxon>Micromonas</taxon>
    </lineage>
</organism>
<dbReference type="NCBIfam" id="NF008909">
    <property type="entry name" value="PRK12273.1"/>
    <property type="match status" value="1"/>
</dbReference>
<dbReference type="InterPro" id="IPR000362">
    <property type="entry name" value="Fumarate_lyase_fam"/>
</dbReference>
<reference evidence="7" key="1">
    <citation type="submission" date="2021-01" db="EMBL/GenBank/DDBJ databases">
        <authorList>
            <person name="Corre E."/>
            <person name="Pelletier E."/>
            <person name="Niang G."/>
            <person name="Scheremetjew M."/>
            <person name="Finn R."/>
            <person name="Kale V."/>
            <person name="Holt S."/>
            <person name="Cochrane G."/>
            <person name="Meng A."/>
            <person name="Brown T."/>
            <person name="Cohen L."/>
        </authorList>
    </citation>
    <scope>NUCLEOTIDE SEQUENCE</scope>
    <source>
        <strain evidence="7">CCMP1723</strain>
    </source>
</reference>
<gene>
    <name evidence="7" type="ORF">MCOM1403_LOCUS609</name>
    <name evidence="8" type="ORF">MCOM1403_LOCUS610</name>
</gene>
<dbReference type="AlphaFoldDB" id="A0A6U0MG52"/>
<dbReference type="FunFam" id="1.10.275.10:FF:000001">
    <property type="entry name" value="Fumarate hydratase, mitochondrial"/>
    <property type="match status" value="1"/>
</dbReference>
<dbReference type="Gene3D" id="1.10.40.30">
    <property type="entry name" value="Fumarase/aspartase (C-terminal domain)"/>
    <property type="match status" value="1"/>
</dbReference>
<evidence type="ECO:0000313" key="8">
    <source>
        <dbReference type="EMBL" id="CAD8513185.1"/>
    </source>
</evidence>
<dbReference type="GO" id="GO:0006108">
    <property type="term" value="P:malate metabolic process"/>
    <property type="evidence" value="ECO:0007669"/>
    <property type="project" value="TreeGrafter"/>
</dbReference>
<evidence type="ECO:0000313" key="7">
    <source>
        <dbReference type="EMBL" id="CAD8513184.1"/>
    </source>
</evidence>
<dbReference type="EC" id="4.2.1.2" evidence="2"/>
<dbReference type="GO" id="GO:0006106">
    <property type="term" value="P:fumarate metabolic process"/>
    <property type="evidence" value="ECO:0007669"/>
    <property type="project" value="InterPro"/>
</dbReference>
<protein>
    <recommendedName>
        <fullName evidence="2">fumarate hydratase</fullName>
        <ecNumber evidence="2">4.2.1.2</ecNumber>
    </recommendedName>
</protein>
<dbReference type="Gene3D" id="1.20.200.10">
    <property type="entry name" value="Fumarase/aspartase (Central domain)"/>
    <property type="match status" value="1"/>
</dbReference>
<proteinExistence type="inferred from homology"/>
<accession>A0A6U0MG52</accession>
<dbReference type="NCBIfam" id="TIGR00979">
    <property type="entry name" value="fumC_II"/>
    <property type="match status" value="1"/>
</dbReference>
<evidence type="ECO:0000256" key="4">
    <source>
        <dbReference type="ARBA" id="ARBA00051302"/>
    </source>
</evidence>
<dbReference type="Gene3D" id="1.10.275.10">
    <property type="entry name" value="Fumarase/aspartase (N-terminal domain)"/>
    <property type="match status" value="1"/>
</dbReference>
<dbReference type="Pfam" id="PF00206">
    <property type="entry name" value="Lyase_1"/>
    <property type="match status" value="1"/>
</dbReference>
<dbReference type="EMBL" id="HBEQ01000787">
    <property type="protein sequence ID" value="CAD8513184.1"/>
    <property type="molecule type" value="Transcribed_RNA"/>
</dbReference>
<dbReference type="GO" id="GO:0051262">
    <property type="term" value="P:protein tetramerization"/>
    <property type="evidence" value="ECO:0007669"/>
    <property type="project" value="UniProtKB-ARBA"/>
</dbReference>
<dbReference type="HAMAP" id="MF_00743">
    <property type="entry name" value="FumaraseC"/>
    <property type="match status" value="1"/>
</dbReference>
<evidence type="ECO:0000256" key="2">
    <source>
        <dbReference type="ARBA" id="ARBA00012921"/>
    </source>
</evidence>
<dbReference type="FunFam" id="1.10.40.30:FF:000002">
    <property type="entry name" value="Fumarate hydratase class II"/>
    <property type="match status" value="1"/>
</dbReference>
<evidence type="ECO:0000256" key="1">
    <source>
        <dbReference type="ARBA" id="ARBA00009084"/>
    </source>
</evidence>
<dbReference type="GO" id="GO:0006099">
    <property type="term" value="P:tricarboxylic acid cycle"/>
    <property type="evidence" value="ECO:0007669"/>
    <property type="project" value="InterPro"/>
</dbReference>
<comment type="catalytic activity">
    <reaction evidence="4">
        <text>(S)-malate = fumarate + H2O</text>
        <dbReference type="Rhea" id="RHEA:12460"/>
        <dbReference type="ChEBI" id="CHEBI:15377"/>
        <dbReference type="ChEBI" id="CHEBI:15589"/>
        <dbReference type="ChEBI" id="CHEBI:29806"/>
        <dbReference type="EC" id="4.2.1.2"/>
    </reaction>
    <physiologicalReaction direction="left-to-right" evidence="4">
        <dbReference type="Rhea" id="RHEA:12461"/>
    </physiologicalReaction>
    <physiologicalReaction direction="right-to-left" evidence="4">
        <dbReference type="Rhea" id="RHEA:12462"/>
    </physiologicalReaction>
</comment>
<dbReference type="InterPro" id="IPR005677">
    <property type="entry name" value="Fum_hydII"/>
</dbReference>
<evidence type="ECO:0000256" key="3">
    <source>
        <dbReference type="ARBA" id="ARBA00023239"/>
    </source>
</evidence>
<dbReference type="PANTHER" id="PTHR11444">
    <property type="entry name" value="ASPARTATEAMMONIA/ARGININOSUCCINATE/ADENYLOSUCCINATE LYASE"/>
    <property type="match status" value="1"/>
</dbReference>
<dbReference type="EMBL" id="HBEQ01000788">
    <property type="protein sequence ID" value="CAD8513185.1"/>
    <property type="molecule type" value="Transcribed_RNA"/>
</dbReference>
<dbReference type="CDD" id="cd01362">
    <property type="entry name" value="Fumarase_classII"/>
    <property type="match status" value="1"/>
</dbReference>
<feature type="domain" description="Fumarase C C-terminal" evidence="6">
    <location>
        <begin position="456"/>
        <end position="508"/>
    </location>
</feature>
<dbReference type="InterPro" id="IPR020557">
    <property type="entry name" value="Fumarate_lyase_CS"/>
</dbReference>
<dbReference type="InterPro" id="IPR018951">
    <property type="entry name" value="Fumarase_C_C"/>
</dbReference>
<name>A0A6U0MG52_MICPS</name>
<dbReference type="InterPro" id="IPR022761">
    <property type="entry name" value="Fumarate_lyase_N"/>
</dbReference>
<comment type="similarity">
    <text evidence="1">Belongs to the class-II fumarase/aspartase family. Fumarase subfamily.</text>
</comment>
<dbReference type="PANTHER" id="PTHR11444:SF1">
    <property type="entry name" value="FUMARATE HYDRATASE, MITOCHONDRIAL"/>
    <property type="match status" value="1"/>
</dbReference>